<dbReference type="Pfam" id="PF03765">
    <property type="entry name" value="CRAL_TRIO_N"/>
    <property type="match status" value="1"/>
</dbReference>
<dbReference type="Gene3D" id="3.40.525.10">
    <property type="entry name" value="CRAL-TRIO lipid binding domain"/>
    <property type="match status" value="2"/>
</dbReference>
<keyword evidence="3" id="KW-1185">Reference proteome</keyword>
<dbReference type="SMART" id="SM01100">
    <property type="entry name" value="CRAL_TRIO_N"/>
    <property type="match status" value="1"/>
</dbReference>
<sequence>MAADGPKPGFLGNLNRDQEAKLQSLWSVLLKVAQISLTNEPINGFSEEPWSPIQPQRRLSLLGRTQSNVSENPMPIPNTPYHQSIMKCLGEMGAGVAESNAIKKALSEITPIELRTGVFDTLKHDHPDAMLLRFLRARKWDVPKSFAMMMEAIVWRLKEMHVDEDVMAKGELYALKQTQNKSSISERKAGNDFMSQMRMGKSYVHGIDRAGRPIVVVRVRLHKPGAQSEESLERHIVHLIESVRLTMAPPVETAAVLFDMTGFGLSNMEYPPVKFILRCFEANYPECLGIMLIHNAPRAFSGQWIILTEAKDTTGLSCFFFGSLETHHFYVLGIWRLIRGLMDPEIAAKVEFTNSVTDLEKFIPRDQIAEEMGGDEKWSYKYIEPSFTENSKMDNTTIRDALKRERQAIGEEFLAATSGWINATKSEDAMKLHSSESERAYLAERLRVNYWKLDPYARARLLLDRTNVIQDGGKVEFYPKTAPMDRDVEITKALDVKHLERVGDAALVMLS</sequence>
<evidence type="ECO:0000313" key="3">
    <source>
        <dbReference type="Proteomes" id="UP000701341"/>
    </source>
</evidence>
<evidence type="ECO:0000259" key="1">
    <source>
        <dbReference type="PROSITE" id="PS50191"/>
    </source>
</evidence>
<dbReference type="Proteomes" id="UP000701341">
    <property type="component" value="Unassembled WGS sequence"/>
</dbReference>
<evidence type="ECO:0000313" key="2">
    <source>
        <dbReference type="EMBL" id="KAF7524904.1"/>
    </source>
</evidence>
<dbReference type="Pfam" id="PF00650">
    <property type="entry name" value="CRAL_TRIO"/>
    <property type="match status" value="2"/>
</dbReference>
<protein>
    <recommendedName>
        <fullName evidence="1">CRAL-TRIO domain-containing protein</fullName>
    </recommendedName>
</protein>
<dbReference type="CDD" id="cd00170">
    <property type="entry name" value="SEC14"/>
    <property type="match status" value="1"/>
</dbReference>
<accession>A0A9P5GMZ4</accession>
<gene>
    <name evidence="2" type="ORF">PCG10_005487</name>
</gene>
<dbReference type="PANTHER" id="PTHR46590:SF2">
    <property type="entry name" value="CRAL_TRIO DOMAIN PROTEIN (AFU_ORTHOLOGUE AFUA_4G13930)-RELATED"/>
    <property type="match status" value="1"/>
</dbReference>
<dbReference type="InterPro" id="IPR001251">
    <property type="entry name" value="CRAL-TRIO_dom"/>
</dbReference>
<reference evidence="2" key="1">
    <citation type="submission" date="2020-02" db="EMBL/GenBank/DDBJ databases">
        <authorList>
            <person name="Lichtner F.J."/>
        </authorList>
    </citation>
    <scope>NUCLEOTIDE SEQUENCE</scope>
    <source>
        <strain evidence="2">G10</strain>
    </source>
</reference>
<dbReference type="InterPro" id="IPR036865">
    <property type="entry name" value="CRAL-TRIO_dom_sf"/>
</dbReference>
<feature type="domain" description="CRAL-TRIO" evidence="1">
    <location>
        <begin position="204"/>
        <end position="380"/>
    </location>
</feature>
<proteinExistence type="predicted"/>
<dbReference type="PROSITE" id="PS50191">
    <property type="entry name" value="CRAL_TRIO"/>
    <property type="match status" value="1"/>
</dbReference>
<dbReference type="InterPro" id="IPR011074">
    <property type="entry name" value="CRAL/TRIO_N_dom"/>
</dbReference>
<dbReference type="InterPro" id="IPR036273">
    <property type="entry name" value="CRAL/TRIO_N_dom_sf"/>
</dbReference>
<name>A0A9P5GMZ4_PENCR</name>
<dbReference type="InterPro" id="IPR052432">
    <property type="entry name" value="PITP/CRAL-TRIO"/>
</dbReference>
<dbReference type="SUPFAM" id="SSF46938">
    <property type="entry name" value="CRAL/TRIO N-terminal domain"/>
    <property type="match status" value="1"/>
</dbReference>
<dbReference type="AlphaFoldDB" id="A0A9P5GMZ4"/>
<dbReference type="SMART" id="SM00516">
    <property type="entry name" value="SEC14"/>
    <property type="match status" value="1"/>
</dbReference>
<dbReference type="EMBL" id="JAAOZQ010000033">
    <property type="protein sequence ID" value="KAF7524904.1"/>
    <property type="molecule type" value="Genomic_DNA"/>
</dbReference>
<dbReference type="PANTHER" id="PTHR46590">
    <property type="entry name" value="PHOSPHATIDYLINOSITOL TRANSFER PROTEIN CSR1-RELATED"/>
    <property type="match status" value="1"/>
</dbReference>
<comment type="caution">
    <text evidence="2">The sequence shown here is derived from an EMBL/GenBank/DDBJ whole genome shotgun (WGS) entry which is preliminary data.</text>
</comment>
<dbReference type="SUPFAM" id="SSF52087">
    <property type="entry name" value="CRAL/TRIO domain"/>
    <property type="match status" value="2"/>
</dbReference>
<organism evidence="2 3">
    <name type="scientific">Penicillium crustosum</name>
    <name type="common">Blue mold fungus</name>
    <dbReference type="NCBI Taxonomy" id="36656"/>
    <lineage>
        <taxon>Eukaryota</taxon>
        <taxon>Fungi</taxon>
        <taxon>Dikarya</taxon>
        <taxon>Ascomycota</taxon>
        <taxon>Pezizomycotina</taxon>
        <taxon>Eurotiomycetes</taxon>
        <taxon>Eurotiomycetidae</taxon>
        <taxon>Eurotiales</taxon>
        <taxon>Aspergillaceae</taxon>
        <taxon>Penicillium</taxon>
    </lineage>
</organism>